<evidence type="ECO:0000256" key="4">
    <source>
        <dbReference type="ARBA" id="ARBA00022989"/>
    </source>
</evidence>
<feature type="transmembrane region" description="Helical" evidence="6">
    <location>
        <begin position="96"/>
        <end position="114"/>
    </location>
</feature>
<dbReference type="KEGG" id="sfr:Sfri_1972"/>
<dbReference type="GeneID" id="41837340"/>
<feature type="transmembrane region" description="Helical" evidence="6">
    <location>
        <begin position="150"/>
        <end position="174"/>
    </location>
</feature>
<comment type="function">
    <text evidence="6">Involved in copper resistance.</text>
</comment>
<name>Q082J7_SHEFN</name>
<dbReference type="RefSeq" id="WP_011637433.1">
    <property type="nucleotide sequence ID" value="NC_008345.1"/>
</dbReference>
<keyword evidence="5 6" id="KW-0472">Membrane</keyword>
<dbReference type="InterPro" id="IPR032694">
    <property type="entry name" value="CopC/D"/>
</dbReference>
<keyword evidence="6" id="KW-0186">Copper</keyword>
<feature type="domain" description="Copper resistance protein D" evidence="7">
    <location>
        <begin position="196"/>
        <end position="296"/>
    </location>
</feature>
<dbReference type="GO" id="GO:0046688">
    <property type="term" value="P:response to copper ion"/>
    <property type="evidence" value="ECO:0007669"/>
    <property type="project" value="UniProtKB-UniRule"/>
</dbReference>
<evidence type="ECO:0000259" key="7">
    <source>
        <dbReference type="Pfam" id="PF05425"/>
    </source>
</evidence>
<feature type="transmembrane region" description="Helical" evidence="6">
    <location>
        <begin position="279"/>
        <end position="300"/>
    </location>
</feature>
<dbReference type="PANTHER" id="PTHR34820:SF4">
    <property type="entry name" value="INNER MEMBRANE PROTEIN YEBZ"/>
    <property type="match status" value="1"/>
</dbReference>
<dbReference type="STRING" id="318167.Sfri_1972"/>
<feature type="transmembrane region" description="Helical" evidence="6">
    <location>
        <begin position="126"/>
        <end position="144"/>
    </location>
</feature>
<comment type="subcellular location">
    <subcellularLocation>
        <location evidence="6">Cell inner membrane</location>
        <topology evidence="6">Multi-pass membrane protein</topology>
    </subcellularLocation>
    <subcellularLocation>
        <location evidence="1">Cell membrane</location>
        <topology evidence="1">Multi-pass membrane protein</topology>
    </subcellularLocation>
</comment>
<keyword evidence="4 6" id="KW-1133">Transmembrane helix</keyword>
<keyword evidence="9" id="KW-1185">Reference proteome</keyword>
<dbReference type="AlphaFoldDB" id="Q082J7"/>
<dbReference type="EMBL" id="CP000447">
    <property type="protein sequence ID" value="ABI71818.1"/>
    <property type="molecule type" value="Genomic_DNA"/>
</dbReference>
<accession>Q082J7</accession>
<protein>
    <recommendedName>
        <fullName evidence="6">Copper resistance protein D</fullName>
    </recommendedName>
</protein>
<dbReference type="GO" id="GO:0006825">
    <property type="term" value="P:copper ion transport"/>
    <property type="evidence" value="ECO:0007669"/>
    <property type="project" value="InterPro"/>
</dbReference>
<comment type="similarity">
    <text evidence="6">Belongs to the CopD family.</text>
</comment>
<evidence type="ECO:0000256" key="5">
    <source>
        <dbReference type="ARBA" id="ARBA00023136"/>
    </source>
</evidence>
<feature type="transmembrane region" description="Helical" evidence="6">
    <location>
        <begin position="46"/>
        <end position="65"/>
    </location>
</feature>
<sequence>MILTVFEISVLISKWVIYLSVAAVIGGTLMQYLIKGQPNLGISVTKYTGLGAVLGLIAVSINYFTQVGAFAENGLMGIFDAQMHAFLWPTQVGQTVLWRLIGFGLMLVASGLLLHKNRYIKKFSAVLAIISCLLIAVTFTFIGHSTELGLLAQGLILIHVLIIGCWIGAFYPLWKLCSTDDHSNDNVYDNIVIKNVMDTFGRLGIVIVILVLLSGMGMVWMLFDSPTELFCSNYGIAVTIKLCLVAIILLIAAWHKLVLVPKLTIANTSLAKQKLQKSIGLEALIAVLILATTAVLSSVLGPMSLG</sequence>
<evidence type="ECO:0000256" key="1">
    <source>
        <dbReference type="ARBA" id="ARBA00004651"/>
    </source>
</evidence>
<evidence type="ECO:0000256" key="2">
    <source>
        <dbReference type="ARBA" id="ARBA00022475"/>
    </source>
</evidence>
<organism evidence="8 9">
    <name type="scientific">Shewanella frigidimarina (strain NCIMB 400)</name>
    <dbReference type="NCBI Taxonomy" id="318167"/>
    <lineage>
        <taxon>Bacteria</taxon>
        <taxon>Pseudomonadati</taxon>
        <taxon>Pseudomonadota</taxon>
        <taxon>Gammaproteobacteria</taxon>
        <taxon>Alteromonadales</taxon>
        <taxon>Shewanellaceae</taxon>
        <taxon>Shewanella</taxon>
    </lineage>
</organism>
<gene>
    <name evidence="8" type="ordered locus">Sfri_1972</name>
</gene>
<keyword evidence="6" id="KW-0997">Cell inner membrane</keyword>
<keyword evidence="3 6" id="KW-0812">Transmembrane</keyword>
<reference evidence="8 9" key="1">
    <citation type="submission" date="2006-08" db="EMBL/GenBank/DDBJ databases">
        <title>Complete sequence of Shewanella frigidimarina NCIMB 400.</title>
        <authorList>
            <consortium name="US DOE Joint Genome Institute"/>
            <person name="Copeland A."/>
            <person name="Lucas S."/>
            <person name="Lapidus A."/>
            <person name="Barry K."/>
            <person name="Detter J.C."/>
            <person name="Glavina del Rio T."/>
            <person name="Hammon N."/>
            <person name="Israni S."/>
            <person name="Dalin E."/>
            <person name="Tice H."/>
            <person name="Pitluck S."/>
            <person name="Fredrickson J.K."/>
            <person name="Kolker E."/>
            <person name="McCuel L.A."/>
            <person name="DiChristina T."/>
            <person name="Nealson K.H."/>
            <person name="Newman D."/>
            <person name="Tiedje J.M."/>
            <person name="Zhou J."/>
            <person name="Romine M.F."/>
            <person name="Culley D.E."/>
            <person name="Serres M."/>
            <person name="Chertkov O."/>
            <person name="Brettin T."/>
            <person name="Bruce D."/>
            <person name="Han C."/>
            <person name="Tapia R."/>
            <person name="Gilna P."/>
            <person name="Schmutz J."/>
            <person name="Larimer F."/>
            <person name="Land M."/>
            <person name="Hauser L."/>
            <person name="Kyrpides N."/>
            <person name="Mikhailova N."/>
            <person name="Richardson P."/>
        </authorList>
    </citation>
    <scope>NUCLEOTIDE SEQUENCE [LARGE SCALE GENOMIC DNA]</scope>
    <source>
        <strain evidence="8 9">NCIMB 400</strain>
    </source>
</reference>
<dbReference type="GO" id="GO:0005886">
    <property type="term" value="C:plasma membrane"/>
    <property type="evidence" value="ECO:0007669"/>
    <property type="project" value="UniProtKB-SubCell"/>
</dbReference>
<dbReference type="Proteomes" id="UP000000684">
    <property type="component" value="Chromosome"/>
</dbReference>
<dbReference type="HOGENOM" id="CLU_080181_1_0_6"/>
<feature type="transmembrane region" description="Helical" evidence="6">
    <location>
        <begin position="203"/>
        <end position="223"/>
    </location>
</feature>
<dbReference type="Pfam" id="PF05425">
    <property type="entry name" value="CopD"/>
    <property type="match status" value="1"/>
</dbReference>
<evidence type="ECO:0000256" key="6">
    <source>
        <dbReference type="RuleBase" id="RU369037"/>
    </source>
</evidence>
<evidence type="ECO:0000313" key="8">
    <source>
        <dbReference type="EMBL" id="ABI71818.1"/>
    </source>
</evidence>
<proteinExistence type="inferred from homology"/>
<dbReference type="PANTHER" id="PTHR34820">
    <property type="entry name" value="INNER MEMBRANE PROTEIN YEBZ"/>
    <property type="match status" value="1"/>
</dbReference>
<evidence type="ECO:0000313" key="9">
    <source>
        <dbReference type="Proteomes" id="UP000000684"/>
    </source>
</evidence>
<dbReference type="OrthoDB" id="5780104at2"/>
<feature type="transmembrane region" description="Helical" evidence="6">
    <location>
        <begin position="235"/>
        <end position="258"/>
    </location>
</feature>
<keyword evidence="2 6" id="KW-1003">Cell membrane</keyword>
<dbReference type="eggNOG" id="COG1276">
    <property type="taxonomic scope" value="Bacteria"/>
</dbReference>
<evidence type="ECO:0000256" key="3">
    <source>
        <dbReference type="ARBA" id="ARBA00022692"/>
    </source>
</evidence>
<dbReference type="InterPro" id="IPR008457">
    <property type="entry name" value="Cu-R_CopD_dom"/>
</dbReference>
<feature type="transmembrane region" description="Helical" evidence="6">
    <location>
        <begin position="15"/>
        <end position="34"/>
    </location>
</feature>